<evidence type="ECO:0000313" key="4">
    <source>
        <dbReference type="Proteomes" id="UP000235703"/>
    </source>
</evidence>
<protein>
    <recommendedName>
        <fullName evidence="5">DUF4190 domain-containing protein</fullName>
    </recommendedName>
</protein>
<accession>A0A2N6PEA8</accession>
<feature type="region of interest" description="Disordered" evidence="1">
    <location>
        <begin position="1"/>
        <end position="22"/>
    </location>
</feature>
<sequence length="150" mass="16134">MSPIEHKPSQNDQRPSAEKPSGDEALVMKRNREGMIFTLLLGAALLASLYPLPAKLFSGVFAIAALVWAVRYFIAGVRSKQAGGWVIMGVLGALAAGWMILQAIGMAVLYPQQKAYEDCVASALTEQAAVECQTEHRSQLTKMLEELGAG</sequence>
<dbReference type="Proteomes" id="UP000235703">
    <property type="component" value="Unassembled WGS sequence"/>
</dbReference>
<proteinExistence type="predicted"/>
<dbReference type="GeneID" id="86843721"/>
<feature type="transmembrane region" description="Helical" evidence="2">
    <location>
        <begin position="34"/>
        <end position="50"/>
    </location>
</feature>
<feature type="transmembrane region" description="Helical" evidence="2">
    <location>
        <begin position="56"/>
        <end position="74"/>
    </location>
</feature>
<name>A0A2N6PEA8_9MICO</name>
<keyword evidence="4" id="KW-1185">Reference proteome</keyword>
<evidence type="ECO:0008006" key="5">
    <source>
        <dbReference type="Google" id="ProtNLM"/>
    </source>
</evidence>
<evidence type="ECO:0000256" key="1">
    <source>
        <dbReference type="SAM" id="MobiDB-lite"/>
    </source>
</evidence>
<organism evidence="3 4">
    <name type="scientific">Brevibacterium luteolum</name>
    <dbReference type="NCBI Taxonomy" id="199591"/>
    <lineage>
        <taxon>Bacteria</taxon>
        <taxon>Bacillati</taxon>
        <taxon>Actinomycetota</taxon>
        <taxon>Actinomycetes</taxon>
        <taxon>Micrococcales</taxon>
        <taxon>Brevibacteriaceae</taxon>
        <taxon>Brevibacterium</taxon>
    </lineage>
</organism>
<keyword evidence="2" id="KW-0812">Transmembrane</keyword>
<feature type="transmembrane region" description="Helical" evidence="2">
    <location>
        <begin position="86"/>
        <end position="110"/>
    </location>
</feature>
<dbReference type="EMBL" id="PNFZ01000011">
    <property type="protein sequence ID" value="PMB97010.1"/>
    <property type="molecule type" value="Genomic_DNA"/>
</dbReference>
<keyword evidence="2" id="KW-1133">Transmembrane helix</keyword>
<keyword evidence="2" id="KW-0472">Membrane</keyword>
<evidence type="ECO:0000256" key="2">
    <source>
        <dbReference type="SAM" id="Phobius"/>
    </source>
</evidence>
<evidence type="ECO:0000313" key="3">
    <source>
        <dbReference type="EMBL" id="PMB97010.1"/>
    </source>
</evidence>
<dbReference type="OrthoDB" id="4804682at2"/>
<comment type="caution">
    <text evidence="3">The sequence shown here is derived from an EMBL/GenBank/DDBJ whole genome shotgun (WGS) entry which is preliminary data.</text>
</comment>
<dbReference type="RefSeq" id="WP_102163150.1">
    <property type="nucleotide sequence ID" value="NZ_JALXPM010000045.1"/>
</dbReference>
<gene>
    <name evidence="3" type="ORF">CJ198_13595</name>
</gene>
<reference evidence="3 4" key="1">
    <citation type="submission" date="2017-09" db="EMBL/GenBank/DDBJ databases">
        <title>Bacterial strain isolated from the female urinary microbiota.</title>
        <authorList>
            <person name="Thomas-White K."/>
            <person name="Kumar N."/>
            <person name="Forster S."/>
            <person name="Putonti C."/>
            <person name="Lawley T."/>
            <person name="Wolfe A.J."/>
        </authorList>
    </citation>
    <scope>NUCLEOTIDE SEQUENCE [LARGE SCALE GENOMIC DNA]</scope>
    <source>
        <strain evidence="3 4">UMB0680</strain>
    </source>
</reference>
<dbReference type="AlphaFoldDB" id="A0A2N6PEA8"/>